<evidence type="ECO:0000256" key="2">
    <source>
        <dbReference type="ARBA" id="ARBA00010145"/>
    </source>
</evidence>
<evidence type="ECO:0008006" key="11">
    <source>
        <dbReference type="Google" id="ProtNLM"/>
    </source>
</evidence>
<dbReference type="PANTHER" id="PTHR36838:SF1">
    <property type="entry name" value="SLR1864 PROTEIN"/>
    <property type="match status" value="1"/>
</dbReference>
<name>A0A1I7FQ97_9BACL</name>
<evidence type="ECO:0000256" key="5">
    <source>
        <dbReference type="ARBA" id="ARBA00022692"/>
    </source>
</evidence>
<dbReference type="Proteomes" id="UP000183508">
    <property type="component" value="Unassembled WGS sequence"/>
</dbReference>
<dbReference type="GO" id="GO:0055085">
    <property type="term" value="P:transmembrane transport"/>
    <property type="evidence" value="ECO:0007669"/>
    <property type="project" value="InterPro"/>
</dbReference>
<feature type="transmembrane region" description="Helical" evidence="8">
    <location>
        <begin position="280"/>
        <end position="300"/>
    </location>
</feature>
<keyword evidence="7 8" id="KW-0472">Membrane</keyword>
<evidence type="ECO:0000256" key="8">
    <source>
        <dbReference type="SAM" id="Phobius"/>
    </source>
</evidence>
<feature type="transmembrane region" description="Helical" evidence="8">
    <location>
        <begin position="188"/>
        <end position="208"/>
    </location>
</feature>
<protein>
    <recommendedName>
        <fullName evidence="11">AEC family transporter</fullName>
    </recommendedName>
</protein>
<keyword evidence="5 8" id="KW-0812">Transmembrane</keyword>
<dbReference type="AlphaFoldDB" id="A0A1I7FQ97"/>
<keyword evidence="6 8" id="KW-1133">Transmembrane helix</keyword>
<comment type="subcellular location">
    <subcellularLocation>
        <location evidence="1">Cell membrane</location>
        <topology evidence="1">Multi-pass membrane protein</topology>
    </subcellularLocation>
</comment>
<feature type="transmembrane region" description="Helical" evidence="8">
    <location>
        <begin position="62"/>
        <end position="83"/>
    </location>
</feature>
<dbReference type="Gene3D" id="1.20.1530.20">
    <property type="match status" value="1"/>
</dbReference>
<accession>A0A1I7FQ97</accession>
<feature type="transmembrane region" description="Helical" evidence="8">
    <location>
        <begin position="39"/>
        <end position="56"/>
    </location>
</feature>
<dbReference type="PANTHER" id="PTHR36838">
    <property type="entry name" value="AUXIN EFFLUX CARRIER FAMILY PROTEIN"/>
    <property type="match status" value="1"/>
</dbReference>
<dbReference type="eggNOG" id="COG0679">
    <property type="taxonomic scope" value="Bacteria"/>
</dbReference>
<feature type="transmembrane region" description="Helical" evidence="8">
    <location>
        <begin position="164"/>
        <end position="182"/>
    </location>
</feature>
<sequence length="302" mass="31531">MGAYWVTVLDVTIPILLTVLAGVAIGRWRRTDTRSVADVAMYVLAPGLVLHALVGGDTGGEALAVAEFTLVNLAVLWAISAVTGRLLRFTRSQRAALALTTLFSNAVNYGLPVCLLAFGQTGYRQAALYVVGQSFLLFSLGVYLASAGTRGPAAALAEVRRTPVIYAALAAAIMAALGWHWPGGLDSALGLLADAYPALALMVLGLQLSKTDWRQGLTGLPLWTGVALRLVAAPLVAKAALWALGIHGTLASVLFVEAAMPAAVNAAVFVEQFGGERSQVAMTVAITTAISFFTLPWLVIAS</sequence>
<keyword evidence="10" id="KW-1185">Reference proteome</keyword>
<feature type="transmembrane region" description="Helical" evidence="8">
    <location>
        <begin position="126"/>
        <end position="144"/>
    </location>
</feature>
<proteinExistence type="inferred from homology"/>
<keyword evidence="4" id="KW-1003">Cell membrane</keyword>
<organism evidence="9 10">
    <name type="scientific">Alicyclobacillus macrosporangiidus</name>
    <dbReference type="NCBI Taxonomy" id="392015"/>
    <lineage>
        <taxon>Bacteria</taxon>
        <taxon>Bacillati</taxon>
        <taxon>Bacillota</taxon>
        <taxon>Bacilli</taxon>
        <taxon>Bacillales</taxon>
        <taxon>Alicyclobacillaceae</taxon>
        <taxon>Alicyclobacillus</taxon>
    </lineage>
</organism>
<feature type="transmembrane region" description="Helical" evidence="8">
    <location>
        <begin position="250"/>
        <end position="268"/>
    </location>
</feature>
<evidence type="ECO:0000313" key="10">
    <source>
        <dbReference type="Proteomes" id="UP000183508"/>
    </source>
</evidence>
<dbReference type="Pfam" id="PF03547">
    <property type="entry name" value="Mem_trans"/>
    <property type="match status" value="1"/>
</dbReference>
<dbReference type="InterPro" id="IPR004776">
    <property type="entry name" value="Mem_transp_PIN-like"/>
</dbReference>
<dbReference type="InterPro" id="IPR038770">
    <property type="entry name" value="Na+/solute_symporter_sf"/>
</dbReference>
<keyword evidence="3" id="KW-0813">Transport</keyword>
<evidence type="ECO:0000313" key="9">
    <source>
        <dbReference type="EMBL" id="SFU38384.1"/>
    </source>
</evidence>
<dbReference type="EMBL" id="FPBV01000001">
    <property type="protein sequence ID" value="SFU38384.1"/>
    <property type="molecule type" value="Genomic_DNA"/>
</dbReference>
<evidence type="ECO:0000256" key="7">
    <source>
        <dbReference type="ARBA" id="ARBA00023136"/>
    </source>
</evidence>
<reference evidence="10" key="1">
    <citation type="submission" date="2016-10" db="EMBL/GenBank/DDBJ databases">
        <authorList>
            <person name="Varghese N."/>
        </authorList>
    </citation>
    <scope>NUCLEOTIDE SEQUENCE [LARGE SCALE GENOMIC DNA]</scope>
    <source>
        <strain evidence="10">DSM 17980</strain>
    </source>
</reference>
<evidence type="ECO:0000256" key="1">
    <source>
        <dbReference type="ARBA" id="ARBA00004651"/>
    </source>
</evidence>
<feature type="transmembrane region" description="Helical" evidence="8">
    <location>
        <begin position="6"/>
        <end position="27"/>
    </location>
</feature>
<dbReference type="GO" id="GO:0005886">
    <property type="term" value="C:plasma membrane"/>
    <property type="evidence" value="ECO:0007669"/>
    <property type="project" value="UniProtKB-SubCell"/>
</dbReference>
<feature type="transmembrane region" description="Helical" evidence="8">
    <location>
        <begin position="95"/>
        <end position="120"/>
    </location>
</feature>
<dbReference type="STRING" id="392015.SAMN05421543_101394"/>
<gene>
    <name evidence="9" type="ORF">SAMN05421543_101394</name>
</gene>
<comment type="similarity">
    <text evidence="2">Belongs to the auxin efflux carrier (TC 2.A.69) family.</text>
</comment>
<evidence type="ECO:0000256" key="3">
    <source>
        <dbReference type="ARBA" id="ARBA00022448"/>
    </source>
</evidence>
<evidence type="ECO:0000256" key="6">
    <source>
        <dbReference type="ARBA" id="ARBA00022989"/>
    </source>
</evidence>
<evidence type="ECO:0000256" key="4">
    <source>
        <dbReference type="ARBA" id="ARBA00022475"/>
    </source>
</evidence>